<evidence type="ECO:0000313" key="1">
    <source>
        <dbReference type="EMBL" id="MBZ1351030.1"/>
    </source>
</evidence>
<comment type="caution">
    <text evidence="1">The sequence shown here is derived from an EMBL/GenBank/DDBJ whole genome shotgun (WGS) entry which is preliminary data.</text>
</comment>
<proteinExistence type="predicted"/>
<dbReference type="InterPro" id="IPR027417">
    <property type="entry name" value="P-loop_NTPase"/>
</dbReference>
<evidence type="ECO:0000313" key="2">
    <source>
        <dbReference type="Proteomes" id="UP000739565"/>
    </source>
</evidence>
<dbReference type="EMBL" id="JAHXRI010000007">
    <property type="protein sequence ID" value="MBZ1351030.1"/>
    <property type="molecule type" value="Genomic_DNA"/>
</dbReference>
<dbReference type="SUPFAM" id="SSF52540">
    <property type="entry name" value="P-loop containing nucleoside triphosphate hydrolases"/>
    <property type="match status" value="1"/>
</dbReference>
<accession>A0A953NCY3</accession>
<gene>
    <name evidence="1" type="ORF">KZZ10_10270</name>
</gene>
<dbReference type="AlphaFoldDB" id="A0A953NCY3"/>
<name>A0A953NCY3_9BURK</name>
<keyword evidence="2" id="KW-1185">Reference proteome</keyword>
<dbReference type="RefSeq" id="WP_259661431.1">
    <property type="nucleotide sequence ID" value="NZ_JAHXRI010000007.1"/>
</dbReference>
<reference evidence="1" key="1">
    <citation type="submission" date="2021-07" db="EMBL/GenBank/DDBJ databases">
        <title>New genus and species of the family Alcaligenaceae.</title>
        <authorList>
            <person name="Hahn M.W."/>
        </authorList>
    </citation>
    <scope>NUCLEOTIDE SEQUENCE</scope>
    <source>
        <strain evidence="1">LF4-65</strain>
    </source>
</reference>
<dbReference type="Proteomes" id="UP000739565">
    <property type="component" value="Unassembled WGS sequence"/>
</dbReference>
<protein>
    <submittedName>
        <fullName evidence="1">Uncharacterized protein</fullName>
    </submittedName>
</protein>
<sequence length="343" mass="39997">MKSKILYLHIGTEKTGTKSIQNFLSTNAELLQEDGFYVADFLGEAHRKVTGIAFNHYSKDDLFITECQDSESTQEKVEYIEKVRAEFSNHAISTTYPKWIISSEFLQARLQTKEEVERLRTFLSAFFNKIYVVLYIRNQADAACSLWSTAVSSGLAWTLFPEPSEVSYAFDHRRTIQLWSSIFSEDVCVRLFDSDQFVGGALINDFCYATSINLNDKYAIPPRQNESLPYLGIKTLAYINKNIPYFIDGKINPLRHKLIEQVSEYFRKIDPSPTIIENSIRKKYYDFYNKSNEWVKENYFKDKTQLFNYFPVCAADLNNFYSSERLYQIYSDLISLIYKRDSA</sequence>
<organism evidence="1 2">
    <name type="scientific">Zwartia hollandica</name>
    <dbReference type="NCBI Taxonomy" id="324606"/>
    <lineage>
        <taxon>Bacteria</taxon>
        <taxon>Pseudomonadati</taxon>
        <taxon>Pseudomonadota</taxon>
        <taxon>Betaproteobacteria</taxon>
        <taxon>Burkholderiales</taxon>
        <taxon>Alcaligenaceae</taxon>
        <taxon>Zwartia</taxon>
    </lineage>
</organism>